<proteinExistence type="predicted"/>
<name>A0A518G1N1_9BACT</name>
<dbReference type="OrthoDB" id="291697at2"/>
<evidence type="ECO:0000313" key="3">
    <source>
        <dbReference type="Proteomes" id="UP000318017"/>
    </source>
</evidence>
<feature type="chain" id="PRO_5021922547" description="Carboxypeptidase regulatory-like domain-containing protein" evidence="1">
    <location>
        <begin position="21"/>
        <end position="163"/>
    </location>
</feature>
<evidence type="ECO:0000256" key="1">
    <source>
        <dbReference type="SAM" id="SignalP"/>
    </source>
</evidence>
<gene>
    <name evidence="2" type="ORF">Q31a_07970</name>
</gene>
<protein>
    <recommendedName>
        <fullName evidence="4">Carboxypeptidase regulatory-like domain-containing protein</fullName>
    </recommendedName>
</protein>
<evidence type="ECO:0008006" key="4">
    <source>
        <dbReference type="Google" id="ProtNLM"/>
    </source>
</evidence>
<dbReference type="EMBL" id="CP036298">
    <property type="protein sequence ID" value="QDV22511.1"/>
    <property type="molecule type" value="Genomic_DNA"/>
</dbReference>
<dbReference type="KEGG" id="ahel:Q31a_07970"/>
<reference evidence="2 3" key="1">
    <citation type="submission" date="2019-02" db="EMBL/GenBank/DDBJ databases">
        <title>Deep-cultivation of Planctomycetes and their phenomic and genomic characterization uncovers novel biology.</title>
        <authorList>
            <person name="Wiegand S."/>
            <person name="Jogler M."/>
            <person name="Boedeker C."/>
            <person name="Pinto D."/>
            <person name="Vollmers J."/>
            <person name="Rivas-Marin E."/>
            <person name="Kohn T."/>
            <person name="Peeters S.H."/>
            <person name="Heuer A."/>
            <person name="Rast P."/>
            <person name="Oberbeckmann S."/>
            <person name="Bunk B."/>
            <person name="Jeske O."/>
            <person name="Meyerdierks A."/>
            <person name="Storesund J.E."/>
            <person name="Kallscheuer N."/>
            <person name="Luecker S."/>
            <person name="Lage O.M."/>
            <person name="Pohl T."/>
            <person name="Merkel B.J."/>
            <person name="Hornburger P."/>
            <person name="Mueller R.-W."/>
            <person name="Bruemmer F."/>
            <person name="Labrenz M."/>
            <person name="Spormann A.M."/>
            <person name="Op den Camp H."/>
            <person name="Overmann J."/>
            <person name="Amann R."/>
            <person name="Jetten M.S.M."/>
            <person name="Mascher T."/>
            <person name="Medema M.H."/>
            <person name="Devos D.P."/>
            <person name="Kaster A.-K."/>
            <person name="Ovreas L."/>
            <person name="Rohde M."/>
            <person name="Galperin M.Y."/>
            <person name="Jogler C."/>
        </authorList>
    </citation>
    <scope>NUCLEOTIDE SEQUENCE [LARGE SCALE GENOMIC DNA]</scope>
    <source>
        <strain evidence="2 3">Q31a</strain>
    </source>
</reference>
<keyword evidence="3" id="KW-1185">Reference proteome</keyword>
<sequence length="163" mass="17030" precursor="true">MIHRFILLLLLTASSAGCGASLGRVSGLVTVNGEPKENLVVSFTPTGGGVSASAVTGKDGSYLVTSTLGSGIPPGNYSVKISTLKSALNDDASYTQETQETQATDSYAQRAESAMEGQQKQYGDGLKAYRGAKDPIPAKYNSDSTLLEEIEAGSQTIDFNLEI</sequence>
<evidence type="ECO:0000313" key="2">
    <source>
        <dbReference type="EMBL" id="QDV22511.1"/>
    </source>
</evidence>
<keyword evidence="1" id="KW-0732">Signal</keyword>
<dbReference type="RefSeq" id="WP_145074151.1">
    <property type="nucleotide sequence ID" value="NZ_CP036298.1"/>
</dbReference>
<accession>A0A518G1N1</accession>
<organism evidence="2 3">
    <name type="scientific">Aureliella helgolandensis</name>
    <dbReference type="NCBI Taxonomy" id="2527968"/>
    <lineage>
        <taxon>Bacteria</taxon>
        <taxon>Pseudomonadati</taxon>
        <taxon>Planctomycetota</taxon>
        <taxon>Planctomycetia</taxon>
        <taxon>Pirellulales</taxon>
        <taxon>Pirellulaceae</taxon>
        <taxon>Aureliella</taxon>
    </lineage>
</organism>
<dbReference type="Gene3D" id="2.60.40.10">
    <property type="entry name" value="Immunoglobulins"/>
    <property type="match status" value="1"/>
</dbReference>
<dbReference type="PROSITE" id="PS51257">
    <property type="entry name" value="PROKAR_LIPOPROTEIN"/>
    <property type="match status" value="1"/>
</dbReference>
<dbReference type="SUPFAM" id="SSF117074">
    <property type="entry name" value="Hypothetical protein PA1324"/>
    <property type="match status" value="1"/>
</dbReference>
<feature type="signal peptide" evidence="1">
    <location>
        <begin position="1"/>
        <end position="20"/>
    </location>
</feature>
<dbReference type="InterPro" id="IPR013783">
    <property type="entry name" value="Ig-like_fold"/>
</dbReference>
<dbReference type="Proteomes" id="UP000318017">
    <property type="component" value="Chromosome"/>
</dbReference>
<dbReference type="AlphaFoldDB" id="A0A518G1N1"/>